<dbReference type="InterPro" id="IPR002048">
    <property type="entry name" value="EF_hand_dom"/>
</dbReference>
<dbReference type="PROSITE" id="PS00018">
    <property type="entry name" value="EF_HAND_1"/>
    <property type="match status" value="1"/>
</dbReference>
<dbReference type="PROSITE" id="PS50222">
    <property type="entry name" value="EF_HAND_2"/>
    <property type="match status" value="2"/>
</dbReference>
<accession>E4XL86</accession>
<dbReference type="SMART" id="SM00054">
    <property type="entry name" value="EFh"/>
    <property type="match status" value="1"/>
</dbReference>
<dbReference type="AlphaFoldDB" id="E4XL86"/>
<evidence type="ECO:0000313" key="3">
    <source>
        <dbReference type="EMBL" id="CBY10847.1"/>
    </source>
</evidence>
<feature type="domain" description="EF-hand" evidence="2">
    <location>
        <begin position="46"/>
        <end position="80"/>
    </location>
</feature>
<sequence length="80" mass="9042">MKEAQELEAQYKSLDESGSGQITFEKYRNSISITLAKHYSAMPNNQKETIIKQGFKDLDANGDGVITKEEFLNRLSSVKK</sequence>
<dbReference type="GO" id="GO:0005509">
    <property type="term" value="F:calcium ion binding"/>
    <property type="evidence" value="ECO:0007669"/>
    <property type="project" value="InterPro"/>
</dbReference>
<proteinExistence type="predicted"/>
<dbReference type="InterPro" id="IPR011992">
    <property type="entry name" value="EF-hand-dom_pair"/>
</dbReference>
<protein>
    <recommendedName>
        <fullName evidence="2">EF-hand domain-containing protein</fullName>
    </recommendedName>
</protein>
<gene>
    <name evidence="3" type="ORF">GSOID_T00014459001</name>
</gene>
<organism evidence="3">
    <name type="scientific">Oikopleura dioica</name>
    <name type="common">Tunicate</name>
    <dbReference type="NCBI Taxonomy" id="34765"/>
    <lineage>
        <taxon>Eukaryota</taxon>
        <taxon>Metazoa</taxon>
        <taxon>Chordata</taxon>
        <taxon>Tunicata</taxon>
        <taxon>Appendicularia</taxon>
        <taxon>Copelata</taxon>
        <taxon>Oikopleuridae</taxon>
        <taxon>Oikopleura</taxon>
    </lineage>
</organism>
<keyword evidence="4" id="KW-1185">Reference proteome</keyword>
<dbReference type="OrthoDB" id="293868at2759"/>
<dbReference type="InParanoid" id="E4XL86"/>
<evidence type="ECO:0000259" key="2">
    <source>
        <dbReference type="PROSITE" id="PS50222"/>
    </source>
</evidence>
<feature type="domain" description="EF-hand" evidence="2">
    <location>
        <begin position="2"/>
        <end position="37"/>
    </location>
</feature>
<evidence type="ECO:0000256" key="1">
    <source>
        <dbReference type="ARBA" id="ARBA00022837"/>
    </source>
</evidence>
<dbReference type="EMBL" id="FN653068">
    <property type="protein sequence ID" value="CBY10847.1"/>
    <property type="molecule type" value="Genomic_DNA"/>
</dbReference>
<dbReference type="Pfam" id="PF13499">
    <property type="entry name" value="EF-hand_7"/>
    <property type="match status" value="1"/>
</dbReference>
<dbReference type="SUPFAM" id="SSF47473">
    <property type="entry name" value="EF-hand"/>
    <property type="match status" value="1"/>
</dbReference>
<dbReference type="InterPro" id="IPR018247">
    <property type="entry name" value="EF_Hand_1_Ca_BS"/>
</dbReference>
<dbReference type="Proteomes" id="UP000001307">
    <property type="component" value="Unassembled WGS sequence"/>
</dbReference>
<evidence type="ECO:0000313" key="4">
    <source>
        <dbReference type="Proteomes" id="UP000001307"/>
    </source>
</evidence>
<dbReference type="Gene3D" id="1.10.238.10">
    <property type="entry name" value="EF-hand"/>
    <property type="match status" value="1"/>
</dbReference>
<reference evidence="3" key="1">
    <citation type="journal article" date="2010" name="Science">
        <title>Plasticity of animal genome architecture unmasked by rapid evolution of a pelagic tunicate.</title>
        <authorList>
            <person name="Denoeud F."/>
            <person name="Henriet S."/>
            <person name="Mungpakdee S."/>
            <person name="Aury J.M."/>
            <person name="Da Silva C."/>
            <person name="Brinkmann H."/>
            <person name="Mikhaleva J."/>
            <person name="Olsen L.C."/>
            <person name="Jubin C."/>
            <person name="Canestro C."/>
            <person name="Bouquet J.M."/>
            <person name="Danks G."/>
            <person name="Poulain J."/>
            <person name="Campsteijn C."/>
            <person name="Adamski M."/>
            <person name="Cross I."/>
            <person name="Yadetie F."/>
            <person name="Muffato M."/>
            <person name="Louis A."/>
            <person name="Butcher S."/>
            <person name="Tsagkogeorga G."/>
            <person name="Konrad A."/>
            <person name="Singh S."/>
            <person name="Jensen M.F."/>
            <person name="Cong E.H."/>
            <person name="Eikeseth-Otteraa H."/>
            <person name="Noel B."/>
            <person name="Anthouard V."/>
            <person name="Porcel B.M."/>
            <person name="Kachouri-Lafond R."/>
            <person name="Nishino A."/>
            <person name="Ugolini M."/>
            <person name="Chourrout P."/>
            <person name="Nishida H."/>
            <person name="Aasland R."/>
            <person name="Huzurbazar S."/>
            <person name="Westhof E."/>
            <person name="Delsuc F."/>
            <person name="Lehrach H."/>
            <person name="Reinhardt R."/>
            <person name="Weissenbach J."/>
            <person name="Roy S.W."/>
            <person name="Artiguenave F."/>
            <person name="Postlethwait J.H."/>
            <person name="Manak J.R."/>
            <person name="Thompson E.M."/>
            <person name="Jaillon O."/>
            <person name="Du Pasquier L."/>
            <person name="Boudinot P."/>
            <person name="Liberles D.A."/>
            <person name="Volff J.N."/>
            <person name="Philippe H."/>
            <person name="Lenhard B."/>
            <person name="Roest Crollius H."/>
            <person name="Wincker P."/>
            <person name="Chourrout D."/>
        </authorList>
    </citation>
    <scope>NUCLEOTIDE SEQUENCE [LARGE SCALE GENOMIC DNA]</scope>
</reference>
<keyword evidence="1" id="KW-0106">Calcium</keyword>
<name>E4XL86_OIKDI</name>